<dbReference type="PANTHER" id="PTHR42901:SF1">
    <property type="entry name" value="ALCOHOL DEHYDROGENASE"/>
    <property type="match status" value="1"/>
</dbReference>
<evidence type="ECO:0000313" key="5">
    <source>
        <dbReference type="EMBL" id="RKI15967.1"/>
    </source>
</evidence>
<dbReference type="InterPro" id="IPR036291">
    <property type="entry name" value="NAD(P)-bd_dom_sf"/>
</dbReference>
<dbReference type="InterPro" id="IPR002347">
    <property type="entry name" value="SDR_fam"/>
</dbReference>
<proteinExistence type="inferred from homology"/>
<evidence type="ECO:0000256" key="1">
    <source>
        <dbReference type="ARBA" id="ARBA00006484"/>
    </source>
</evidence>
<dbReference type="InterPro" id="IPR020904">
    <property type="entry name" value="Sc_DH/Rdtase_CS"/>
</dbReference>
<protein>
    <submittedName>
        <fullName evidence="5">SDR family NAD(P)-dependent oxidoreductase</fullName>
    </submittedName>
</protein>
<comment type="caution">
    <text evidence="5">The sequence shown here is derived from an EMBL/GenBank/DDBJ whole genome shotgun (WGS) entry which is preliminary data.</text>
</comment>
<evidence type="ECO:0000259" key="4">
    <source>
        <dbReference type="SMART" id="SM00822"/>
    </source>
</evidence>
<dbReference type="CDD" id="cd05346">
    <property type="entry name" value="SDR_c5"/>
    <property type="match status" value="1"/>
</dbReference>
<feature type="domain" description="Ketoreductase" evidence="4">
    <location>
        <begin position="1"/>
        <end position="178"/>
    </location>
</feature>
<keyword evidence="2" id="KW-0560">Oxidoreductase</keyword>
<dbReference type="InterPro" id="IPR057326">
    <property type="entry name" value="KR_dom"/>
</dbReference>
<dbReference type="PRINTS" id="PR00080">
    <property type="entry name" value="SDRFAMILY"/>
</dbReference>
<name>A0ABX9QQY4_9BACT</name>
<dbReference type="Proteomes" id="UP000278907">
    <property type="component" value="Unassembled WGS sequence"/>
</dbReference>
<sequence length="249" mass="26588">MNVLVTGATAGIGLAVARRFVKEGARVIATGRRGERLDALKAELGERLLPVTLDVTDRAAVQQAFESLPADFAQVDVLVNNAGLALGLDPAQTARLEDWDVMVDTNVKGLLYCTRAALPGMVARDRGHVINIGSVAGEFPYPGGNVYGATKAFVHQFSLNLRADLHGTSVRVTDIEPGLLGGTEFSNVRFRGDDARAASMYSNTQPLMPEDIADTVHWVASRPAHVNINIVSMMPVAQSFGALPVKRQG</sequence>
<comment type="similarity">
    <text evidence="1 3">Belongs to the short-chain dehydrogenases/reductases (SDR) family.</text>
</comment>
<evidence type="ECO:0000256" key="2">
    <source>
        <dbReference type="ARBA" id="ARBA00023002"/>
    </source>
</evidence>
<accession>A0ABX9QQY4</accession>
<dbReference type="Pfam" id="PF00106">
    <property type="entry name" value="adh_short"/>
    <property type="match status" value="1"/>
</dbReference>
<evidence type="ECO:0000313" key="6">
    <source>
        <dbReference type="Proteomes" id="UP000278907"/>
    </source>
</evidence>
<dbReference type="SUPFAM" id="SSF51735">
    <property type="entry name" value="NAD(P)-binding Rossmann-fold domains"/>
    <property type="match status" value="1"/>
</dbReference>
<dbReference type="EMBL" id="RAWI01000013">
    <property type="protein sequence ID" value="RKI15967.1"/>
    <property type="molecule type" value="Genomic_DNA"/>
</dbReference>
<dbReference type="PROSITE" id="PS00061">
    <property type="entry name" value="ADH_SHORT"/>
    <property type="match status" value="1"/>
</dbReference>
<reference evidence="5 6" key="1">
    <citation type="submission" date="2018-09" db="EMBL/GenBank/DDBJ databases">
        <authorList>
            <person name="Livingstone P.G."/>
            <person name="Whitworth D.E."/>
        </authorList>
    </citation>
    <scope>NUCLEOTIDE SEQUENCE [LARGE SCALE GENOMIC DNA]</scope>
    <source>
        <strain evidence="5 6">CA031B</strain>
    </source>
</reference>
<dbReference type="Gene3D" id="3.40.50.720">
    <property type="entry name" value="NAD(P)-binding Rossmann-like Domain"/>
    <property type="match status" value="1"/>
</dbReference>
<dbReference type="PRINTS" id="PR00081">
    <property type="entry name" value="GDHRDH"/>
</dbReference>
<dbReference type="PANTHER" id="PTHR42901">
    <property type="entry name" value="ALCOHOL DEHYDROGENASE"/>
    <property type="match status" value="1"/>
</dbReference>
<evidence type="ECO:0000256" key="3">
    <source>
        <dbReference type="RuleBase" id="RU000363"/>
    </source>
</evidence>
<dbReference type="RefSeq" id="WP_120582608.1">
    <property type="nucleotide sequence ID" value="NZ_RAWI01000013.1"/>
</dbReference>
<dbReference type="SMART" id="SM00822">
    <property type="entry name" value="PKS_KR"/>
    <property type="match status" value="1"/>
</dbReference>
<organism evidence="5 6">
    <name type="scientific">Corallococcus praedator</name>
    <dbReference type="NCBI Taxonomy" id="2316724"/>
    <lineage>
        <taxon>Bacteria</taxon>
        <taxon>Pseudomonadati</taxon>
        <taxon>Myxococcota</taxon>
        <taxon>Myxococcia</taxon>
        <taxon>Myxococcales</taxon>
        <taxon>Cystobacterineae</taxon>
        <taxon>Myxococcaceae</taxon>
        <taxon>Corallococcus</taxon>
    </lineage>
</organism>
<keyword evidence="6" id="KW-1185">Reference proteome</keyword>
<gene>
    <name evidence="5" type="ORF">D7Y13_03280</name>
</gene>